<gene>
    <name evidence="1" type="ORF">UFOPK2195_00382</name>
</gene>
<sequence length="129" mass="14484">MLAPHHYRRKQLLMPSIKLPTIHRIDLTKFQVPQVNLPSFPLPQIPADKVVQSAKDFAYTTIGFGVLAFQKSQVRRRELTDMIQAQVPRVTEQAIAQAESAVSQVMTLVNARRTKATMPSEAKDTSSTK</sequence>
<evidence type="ECO:0000313" key="1">
    <source>
        <dbReference type="EMBL" id="CAB4649297.1"/>
    </source>
</evidence>
<dbReference type="EMBL" id="CAEZWH010000049">
    <property type="protein sequence ID" value="CAB4649297.1"/>
    <property type="molecule type" value="Genomic_DNA"/>
</dbReference>
<reference evidence="1" key="1">
    <citation type="submission" date="2020-05" db="EMBL/GenBank/DDBJ databases">
        <authorList>
            <person name="Chiriac C."/>
            <person name="Salcher M."/>
            <person name="Ghai R."/>
            <person name="Kavagutti S V."/>
        </authorList>
    </citation>
    <scope>NUCLEOTIDE SEQUENCE</scope>
</reference>
<protein>
    <submittedName>
        <fullName evidence="1">Unannotated protein</fullName>
    </submittedName>
</protein>
<organism evidence="1">
    <name type="scientific">freshwater metagenome</name>
    <dbReference type="NCBI Taxonomy" id="449393"/>
    <lineage>
        <taxon>unclassified sequences</taxon>
        <taxon>metagenomes</taxon>
        <taxon>ecological metagenomes</taxon>
    </lineage>
</organism>
<accession>A0A6J6KHK1</accession>
<name>A0A6J6KHK1_9ZZZZ</name>
<proteinExistence type="predicted"/>
<dbReference type="AlphaFoldDB" id="A0A6J6KHK1"/>